<dbReference type="OrthoDB" id="406833at2759"/>
<dbReference type="PROSITE" id="PS50127">
    <property type="entry name" value="UBC_2"/>
    <property type="match status" value="1"/>
</dbReference>
<dbReference type="SUPFAM" id="SSF54495">
    <property type="entry name" value="UBC-like"/>
    <property type="match status" value="1"/>
</dbReference>
<feature type="region of interest" description="Disordered" evidence="2">
    <location>
        <begin position="223"/>
        <end position="245"/>
    </location>
</feature>
<accession>L8X2H0</accession>
<feature type="compositionally biased region" description="Polar residues" evidence="2">
    <location>
        <begin position="233"/>
        <end position="245"/>
    </location>
</feature>
<evidence type="ECO:0000256" key="1">
    <source>
        <dbReference type="ARBA" id="ARBA00022786"/>
    </source>
</evidence>
<dbReference type="Gene3D" id="3.10.110.10">
    <property type="entry name" value="Ubiquitin Conjugating Enzyme"/>
    <property type="match status" value="1"/>
</dbReference>
<evidence type="ECO:0000259" key="3">
    <source>
        <dbReference type="PROSITE" id="PS50127"/>
    </source>
</evidence>
<dbReference type="AlphaFoldDB" id="L8X2H0"/>
<keyword evidence="5" id="KW-1185">Reference proteome</keyword>
<dbReference type="EMBL" id="AFRT01000587">
    <property type="protein sequence ID" value="ELU43272.1"/>
    <property type="molecule type" value="Genomic_DNA"/>
</dbReference>
<dbReference type="PANTHER" id="PTHR24067">
    <property type="entry name" value="UBIQUITIN-CONJUGATING ENZYME E2"/>
    <property type="match status" value="1"/>
</dbReference>
<name>L8X2H0_THACA</name>
<dbReference type="STRING" id="983506.L8X2H0"/>
<dbReference type="InterPro" id="IPR000608">
    <property type="entry name" value="UBC"/>
</dbReference>
<dbReference type="InterPro" id="IPR050113">
    <property type="entry name" value="Ub_conjugating_enzyme"/>
</dbReference>
<keyword evidence="1" id="KW-0833">Ubl conjugation pathway</keyword>
<feature type="domain" description="UBC core" evidence="3">
    <location>
        <begin position="40"/>
        <end position="217"/>
    </location>
</feature>
<proteinExistence type="predicted"/>
<dbReference type="SMART" id="SM00212">
    <property type="entry name" value="UBCc"/>
    <property type="match status" value="1"/>
</dbReference>
<dbReference type="InterPro" id="IPR016135">
    <property type="entry name" value="UBQ-conjugating_enzyme/RWD"/>
</dbReference>
<evidence type="ECO:0000313" key="4">
    <source>
        <dbReference type="EMBL" id="ELU43272.1"/>
    </source>
</evidence>
<gene>
    <name evidence="4" type="ORF">AG1IA_02710</name>
</gene>
<dbReference type="Proteomes" id="UP000011668">
    <property type="component" value="Unassembled WGS sequence"/>
</dbReference>
<comment type="caution">
    <text evidence="4">The sequence shown here is derived from an EMBL/GenBank/DDBJ whole genome shotgun (WGS) entry which is preliminary data.</text>
</comment>
<organism evidence="4 5">
    <name type="scientific">Thanatephorus cucumeris (strain AG1-IA)</name>
    <name type="common">Rice sheath blight fungus</name>
    <name type="synonym">Rhizoctonia solani</name>
    <dbReference type="NCBI Taxonomy" id="983506"/>
    <lineage>
        <taxon>Eukaryota</taxon>
        <taxon>Fungi</taxon>
        <taxon>Dikarya</taxon>
        <taxon>Basidiomycota</taxon>
        <taxon>Agaricomycotina</taxon>
        <taxon>Agaricomycetes</taxon>
        <taxon>Cantharellales</taxon>
        <taxon>Ceratobasidiaceae</taxon>
        <taxon>Rhizoctonia</taxon>
        <taxon>Rhizoctonia solani AG-1</taxon>
    </lineage>
</organism>
<evidence type="ECO:0000313" key="5">
    <source>
        <dbReference type="Proteomes" id="UP000011668"/>
    </source>
</evidence>
<dbReference type="HOGENOM" id="CLU_1134211_0_0_1"/>
<evidence type="ECO:0000256" key="2">
    <source>
        <dbReference type="SAM" id="MobiDB-lite"/>
    </source>
</evidence>
<reference evidence="4 5" key="1">
    <citation type="journal article" date="2013" name="Nat. Commun.">
        <title>The evolution and pathogenic mechanisms of the rice sheath blight pathogen.</title>
        <authorList>
            <person name="Zheng A."/>
            <person name="Lin R."/>
            <person name="Xu L."/>
            <person name="Qin P."/>
            <person name="Tang C."/>
            <person name="Ai P."/>
            <person name="Zhang D."/>
            <person name="Liu Y."/>
            <person name="Sun Z."/>
            <person name="Feng H."/>
            <person name="Wang Y."/>
            <person name="Chen Y."/>
            <person name="Liang X."/>
            <person name="Fu R."/>
            <person name="Li Q."/>
            <person name="Zhang J."/>
            <person name="Yu X."/>
            <person name="Xie Z."/>
            <person name="Ding L."/>
            <person name="Guan P."/>
            <person name="Tang J."/>
            <person name="Liang Y."/>
            <person name="Wang S."/>
            <person name="Deng Q."/>
            <person name="Li S."/>
            <person name="Zhu J."/>
            <person name="Wang L."/>
            <person name="Liu H."/>
            <person name="Li P."/>
        </authorList>
    </citation>
    <scope>NUCLEOTIDE SEQUENCE [LARGE SCALE GENOMIC DNA]</scope>
    <source>
        <strain evidence="5">AG-1 IA</strain>
    </source>
</reference>
<dbReference type="Pfam" id="PF00179">
    <property type="entry name" value="UQ_con"/>
    <property type="match status" value="1"/>
</dbReference>
<sequence>MPAYITTVIFLQRIMMAVLIWLKAHNQLILYISTSGVPWSSNAGICHDQRALRALPLTLVALLPVNLHFLMSSIATKRLNKELKELLDPEKGPPVGIKVLNTDDLKVWVSKCHPRRERISDRYPMESPEVVFVVNEEYQAPIHPHVYSNGHICASILGSEWSPVLNTSSLISLYTGSMGKSDAEEGKASEVAAWMWRQPDYQSQRPVDNDRYVRSAPLSPKQTRFHYDEIPQNPRSQNWVTDLET</sequence>
<protein>
    <submittedName>
        <fullName evidence="4">Ubiquitin-conjugating enzyme domain-containing protein</fullName>
    </submittedName>
</protein>